<accession>A0A542ZZ48</accession>
<keyword evidence="2" id="KW-1185">Reference proteome</keyword>
<comment type="caution">
    <text evidence="1">The sequence shown here is derived from an EMBL/GenBank/DDBJ whole genome shotgun (WGS) entry which is preliminary data.</text>
</comment>
<dbReference type="RefSeq" id="WP_141868493.1">
    <property type="nucleotide sequence ID" value="NZ_BAABAN010000017.1"/>
</dbReference>
<gene>
    <name evidence="1" type="ORF">FB556_2686</name>
</gene>
<protein>
    <submittedName>
        <fullName evidence="1">Uncharacterized protein</fullName>
    </submittedName>
</protein>
<evidence type="ECO:0000313" key="1">
    <source>
        <dbReference type="EMBL" id="TQL65490.1"/>
    </source>
</evidence>
<name>A0A542ZZ48_9MICC</name>
<proteinExistence type="predicted"/>
<organism evidence="1 2">
    <name type="scientific">Enteractinococcus coprophilus</name>
    <dbReference type="NCBI Taxonomy" id="1027633"/>
    <lineage>
        <taxon>Bacteria</taxon>
        <taxon>Bacillati</taxon>
        <taxon>Actinomycetota</taxon>
        <taxon>Actinomycetes</taxon>
        <taxon>Micrococcales</taxon>
        <taxon>Micrococcaceae</taxon>
    </lineage>
</organism>
<dbReference type="EMBL" id="VFOU01000005">
    <property type="protein sequence ID" value="TQL65490.1"/>
    <property type="molecule type" value="Genomic_DNA"/>
</dbReference>
<dbReference type="Proteomes" id="UP000319746">
    <property type="component" value="Unassembled WGS sequence"/>
</dbReference>
<sequence>MEPPDDSVRPLDDEFRAERMARQTAPPGLEDPAKRALWGLGIHEEDYGPYLIELKVQYVDGLAEAARAFADLFQRVIVGPAEELHPDLDDEVAPWGITRISKTYFRCEMTMSQWKKLIAADEHQAARRSSESQAGDIPSMAVAAFRFRTIYKLWPDFPVHAQLTHSISTIKADAALCTFEASGEGG</sequence>
<evidence type="ECO:0000313" key="2">
    <source>
        <dbReference type="Proteomes" id="UP000319746"/>
    </source>
</evidence>
<reference evidence="1 2" key="1">
    <citation type="submission" date="2019-06" db="EMBL/GenBank/DDBJ databases">
        <title>Sequencing the genomes of 1000 actinobacteria strains.</title>
        <authorList>
            <person name="Klenk H.-P."/>
        </authorList>
    </citation>
    <scope>NUCLEOTIDE SEQUENCE [LARGE SCALE GENOMIC DNA]</scope>
    <source>
        <strain evidence="1 2">DSM 24083</strain>
    </source>
</reference>
<dbReference type="AlphaFoldDB" id="A0A542ZZ48"/>
<dbReference type="OrthoDB" id="9813435at2"/>